<feature type="chain" id="PRO_5030922167" evidence="2">
    <location>
        <begin position="22"/>
        <end position="355"/>
    </location>
</feature>
<accession>A0A7Y8CLM3</accession>
<sequence length="355" mass="39160">MKTRRPAICALSCLLAWPVLADEPQLRVQARLLPDTTVVVGETLSLQVDVLTDSWFTSAANLPALTLDGAQVEPPGSEAEHLNLTLEGKPFFGLRYRYRITPQQAGEFVIPPLTIHATPGQASHELSAQIPTRHFSARLPPGFAPGETVLVASGLRLSQKIAYSSDPPTVGDSVTRELTLQADGTPGMALPAPVLKDVPGLSRYLKTPRISNLDDGRGNLDGGQRIDQANYRIDRPGHFQLPVVQLKWWDSGSRQARTLEVAAVSFDAVANAHYRPVFSVTEDVQALAHQGRIHLSRHWLAWGLAVLALGLLVRLVPHLILPVARRGVRTWQRWWRAHRSTGLRPLNPRLEKEFP</sequence>
<name>A0A7Y8CLM3_9PSED</name>
<dbReference type="InterPro" id="IPR025738">
    <property type="entry name" value="BatD"/>
</dbReference>
<evidence type="ECO:0000256" key="2">
    <source>
        <dbReference type="SAM" id="SignalP"/>
    </source>
</evidence>
<evidence type="ECO:0000313" key="4">
    <source>
        <dbReference type="Proteomes" id="UP000520592"/>
    </source>
</evidence>
<keyword evidence="2" id="KW-0732">Signal</keyword>
<reference evidence="3 4" key="1">
    <citation type="submission" date="2020-04" db="EMBL/GenBank/DDBJ databases">
        <title>Molecular characterization of pseudomonads from Agaricus bisporus reveal novel blotch 2 pathogens in Western Europe.</title>
        <authorList>
            <person name="Taparia T."/>
            <person name="Krijger M."/>
            <person name="Haynes E."/>
            <person name="Elpinstone J.G."/>
            <person name="Noble R."/>
            <person name="Van Der Wolf J."/>
        </authorList>
    </citation>
    <scope>NUCLEOTIDE SEQUENCE [LARGE SCALE GENOMIC DNA]</scope>
    <source>
        <strain evidence="3 4">IPO3737</strain>
    </source>
</reference>
<dbReference type="PANTHER" id="PTHR40940:SF1">
    <property type="entry name" value="PROTEIN BATD"/>
    <property type="match status" value="1"/>
</dbReference>
<organism evidence="3 4">
    <name type="scientific">Pseudomonas gingeri</name>
    <dbReference type="NCBI Taxonomy" id="117681"/>
    <lineage>
        <taxon>Bacteria</taxon>
        <taxon>Pseudomonadati</taxon>
        <taxon>Pseudomonadota</taxon>
        <taxon>Gammaproteobacteria</taxon>
        <taxon>Pseudomonadales</taxon>
        <taxon>Pseudomonadaceae</taxon>
        <taxon>Pseudomonas</taxon>
    </lineage>
</organism>
<keyword evidence="1" id="KW-1133">Transmembrane helix</keyword>
<comment type="caution">
    <text evidence="3">The sequence shown here is derived from an EMBL/GenBank/DDBJ whole genome shotgun (WGS) entry which is preliminary data.</text>
</comment>
<evidence type="ECO:0000313" key="3">
    <source>
        <dbReference type="EMBL" id="NWC35467.1"/>
    </source>
</evidence>
<proteinExistence type="predicted"/>
<keyword evidence="1" id="KW-0472">Membrane</keyword>
<protein>
    <submittedName>
        <fullName evidence="3">BatD family protein</fullName>
    </submittedName>
</protein>
<dbReference type="Proteomes" id="UP000520592">
    <property type="component" value="Unassembled WGS sequence"/>
</dbReference>
<gene>
    <name evidence="3" type="ORF">HX876_24125</name>
</gene>
<feature type="signal peptide" evidence="2">
    <location>
        <begin position="1"/>
        <end position="21"/>
    </location>
</feature>
<dbReference type="PANTHER" id="PTHR40940">
    <property type="entry name" value="PROTEIN BATD-RELATED"/>
    <property type="match status" value="1"/>
</dbReference>
<dbReference type="RefSeq" id="WP_177058043.1">
    <property type="nucleotide sequence ID" value="NZ_JACAPS010000015.1"/>
</dbReference>
<dbReference type="EMBL" id="JACAQD010000032">
    <property type="protein sequence ID" value="NWC35467.1"/>
    <property type="molecule type" value="Genomic_DNA"/>
</dbReference>
<dbReference type="AlphaFoldDB" id="A0A7Y8CLM3"/>
<feature type="transmembrane region" description="Helical" evidence="1">
    <location>
        <begin position="299"/>
        <end position="324"/>
    </location>
</feature>
<evidence type="ECO:0000256" key="1">
    <source>
        <dbReference type="SAM" id="Phobius"/>
    </source>
</evidence>
<keyword evidence="1" id="KW-0812">Transmembrane</keyword>